<dbReference type="Gene3D" id="1.10.260.40">
    <property type="entry name" value="lambda repressor-like DNA-binding domains"/>
    <property type="match status" value="1"/>
</dbReference>
<evidence type="ECO:0000313" key="5">
    <source>
        <dbReference type="Proteomes" id="UP000289996"/>
    </source>
</evidence>
<name>A0A660DVW2_9LACO</name>
<keyword evidence="2" id="KW-1133">Transmembrane helix</keyword>
<dbReference type="CDD" id="cd00093">
    <property type="entry name" value="HTH_XRE"/>
    <property type="match status" value="1"/>
</dbReference>
<dbReference type="SMART" id="SM00530">
    <property type="entry name" value="HTH_XRE"/>
    <property type="match status" value="1"/>
</dbReference>
<dbReference type="GO" id="GO:0003677">
    <property type="term" value="F:DNA binding"/>
    <property type="evidence" value="ECO:0007669"/>
    <property type="project" value="UniProtKB-KW"/>
</dbReference>
<keyword evidence="5" id="KW-1185">Reference proteome</keyword>
<dbReference type="PROSITE" id="PS50943">
    <property type="entry name" value="HTH_CROC1"/>
    <property type="match status" value="1"/>
</dbReference>
<dbReference type="Pfam" id="PF01381">
    <property type="entry name" value="HTH_3"/>
    <property type="match status" value="1"/>
</dbReference>
<keyword evidence="1" id="KW-0238">DNA-binding</keyword>
<keyword evidence="2" id="KW-0472">Membrane</keyword>
<evidence type="ECO:0000256" key="1">
    <source>
        <dbReference type="ARBA" id="ARBA00023125"/>
    </source>
</evidence>
<protein>
    <submittedName>
        <fullName evidence="4">HTH-type transcriptional regulator ImmR [Lactobacillus parabuchneri]</fullName>
    </submittedName>
</protein>
<gene>
    <name evidence="4" type="ORF">MUDAN_MDHGFNIF_02297</name>
</gene>
<evidence type="ECO:0000313" key="4">
    <source>
        <dbReference type="EMBL" id="VDG27412.1"/>
    </source>
</evidence>
<feature type="transmembrane region" description="Helical" evidence="2">
    <location>
        <begin position="107"/>
        <end position="126"/>
    </location>
</feature>
<dbReference type="AlphaFoldDB" id="A0A660DVW2"/>
<proteinExistence type="predicted"/>
<feature type="transmembrane region" description="Helical" evidence="2">
    <location>
        <begin position="138"/>
        <end position="161"/>
    </location>
</feature>
<organism evidence="4 5">
    <name type="scientific">Lactiplantibacillus mudanjiangensis</name>
    <dbReference type="NCBI Taxonomy" id="1296538"/>
    <lineage>
        <taxon>Bacteria</taxon>
        <taxon>Bacillati</taxon>
        <taxon>Bacillota</taxon>
        <taxon>Bacilli</taxon>
        <taxon>Lactobacillales</taxon>
        <taxon>Lactobacillaceae</taxon>
        <taxon>Lactiplantibacillus</taxon>
    </lineage>
</organism>
<dbReference type="SUPFAM" id="SSF47413">
    <property type="entry name" value="lambda repressor-like DNA-binding domains"/>
    <property type="match status" value="1"/>
</dbReference>
<dbReference type="Proteomes" id="UP000289996">
    <property type="component" value="Unassembled WGS sequence"/>
</dbReference>
<dbReference type="PANTHER" id="PTHR46558">
    <property type="entry name" value="TRACRIPTIONAL REGULATORY PROTEIN-RELATED-RELATED"/>
    <property type="match status" value="1"/>
</dbReference>
<feature type="domain" description="HTH cro/C1-type" evidence="3">
    <location>
        <begin position="7"/>
        <end position="61"/>
    </location>
</feature>
<accession>A0A660DVW2</accession>
<dbReference type="PANTHER" id="PTHR46558:SF15">
    <property type="entry name" value="HELIX-TURN-HELIX DOMAIN PROTEIN"/>
    <property type="match status" value="1"/>
</dbReference>
<evidence type="ECO:0000259" key="3">
    <source>
        <dbReference type="PROSITE" id="PS50943"/>
    </source>
</evidence>
<sequence length="169" mass="18715">MEIGQRIQQQRKLKQWSQAALGDRLHLSRQSISKWENGTALPSFANIVALSDLFGLSLDELIRPDEQLMAHLEDRELSPVATIWWWGLGGAILVFIGLLVFRIDAAALTSSLGLISAIGLGVALKWRQVNRAFSKAAIVWGSLLLGTFLVPQLFGMLATVITDMKIWGY</sequence>
<dbReference type="InterPro" id="IPR001387">
    <property type="entry name" value="Cro/C1-type_HTH"/>
</dbReference>
<reference evidence="4 5" key="1">
    <citation type="submission" date="2018-11" db="EMBL/GenBank/DDBJ databases">
        <authorList>
            <person name="Wuyts S."/>
        </authorList>
    </citation>
    <scope>NUCLEOTIDE SEQUENCE [LARGE SCALE GENOMIC DNA]</scope>
    <source>
        <strain evidence="4">Lactobacillus mudanjiangensis AMBF249</strain>
    </source>
</reference>
<evidence type="ECO:0000256" key="2">
    <source>
        <dbReference type="SAM" id="Phobius"/>
    </source>
</evidence>
<dbReference type="InterPro" id="IPR010982">
    <property type="entry name" value="Lambda_DNA-bd_dom_sf"/>
</dbReference>
<keyword evidence="2" id="KW-0812">Transmembrane</keyword>
<dbReference type="RefSeq" id="WP_165450000.1">
    <property type="nucleotide sequence ID" value="NZ_BJDY01000007.1"/>
</dbReference>
<feature type="transmembrane region" description="Helical" evidence="2">
    <location>
        <begin position="83"/>
        <end position="101"/>
    </location>
</feature>
<dbReference type="EMBL" id="UYIG01000013">
    <property type="protein sequence ID" value="VDG27412.1"/>
    <property type="molecule type" value="Genomic_DNA"/>
</dbReference>